<dbReference type="EMBL" id="CAJHNH020000014">
    <property type="protein sequence ID" value="CAG5114595.1"/>
    <property type="molecule type" value="Genomic_DNA"/>
</dbReference>
<feature type="region of interest" description="Disordered" evidence="10">
    <location>
        <begin position="177"/>
        <end position="307"/>
    </location>
</feature>
<dbReference type="Pfam" id="PF13880">
    <property type="entry name" value="Acetyltransf_13"/>
    <property type="match status" value="1"/>
</dbReference>
<feature type="compositionally biased region" description="Polar residues" evidence="10">
    <location>
        <begin position="37"/>
        <end position="46"/>
    </location>
</feature>
<dbReference type="AlphaFoldDB" id="A0A8S3YGI5"/>
<evidence type="ECO:0000259" key="12">
    <source>
        <dbReference type="Pfam" id="PF13880"/>
    </source>
</evidence>
<dbReference type="OrthoDB" id="428854at2759"/>
<evidence type="ECO:0000256" key="8">
    <source>
        <dbReference type="ARBA" id="ARBA00023306"/>
    </source>
</evidence>
<accession>A0A8S3YGI5</accession>
<dbReference type="Proteomes" id="UP000678393">
    <property type="component" value="Unassembled WGS sequence"/>
</dbReference>
<feature type="compositionally biased region" description="Acidic residues" evidence="10">
    <location>
        <begin position="180"/>
        <end position="192"/>
    </location>
</feature>
<name>A0A8S3YGI5_9EUPU</name>
<keyword evidence="5" id="KW-0863">Zinc-finger</keyword>
<dbReference type="Pfam" id="PF13878">
    <property type="entry name" value="zf-C2H2_3"/>
    <property type="match status" value="1"/>
</dbReference>
<keyword evidence="9" id="KW-0012">Acyltransferase</keyword>
<dbReference type="PANTHER" id="PTHR45884">
    <property type="entry name" value="N-ACETYLTRANSFERASE ECO"/>
    <property type="match status" value="1"/>
</dbReference>
<keyword evidence="4" id="KW-0479">Metal-binding</keyword>
<evidence type="ECO:0000259" key="11">
    <source>
        <dbReference type="Pfam" id="PF13878"/>
    </source>
</evidence>
<dbReference type="GO" id="GO:0008270">
    <property type="term" value="F:zinc ion binding"/>
    <property type="evidence" value="ECO:0007669"/>
    <property type="project" value="UniProtKB-KW"/>
</dbReference>
<evidence type="ECO:0000256" key="5">
    <source>
        <dbReference type="ARBA" id="ARBA00022771"/>
    </source>
</evidence>
<comment type="subcellular location">
    <subcellularLocation>
        <location evidence="1">Nucleus</location>
    </subcellularLocation>
</comment>
<feature type="domain" description="N-acetyltransferase ESCO acetyl-transferase" evidence="12">
    <location>
        <begin position="683"/>
        <end position="751"/>
    </location>
</feature>
<keyword evidence="7" id="KW-0539">Nucleus</keyword>
<feature type="compositionally biased region" description="Polar residues" evidence="10">
    <location>
        <begin position="496"/>
        <end position="529"/>
    </location>
</feature>
<feature type="region of interest" description="Disordered" evidence="10">
    <location>
        <begin position="328"/>
        <end position="417"/>
    </location>
</feature>
<reference evidence="13" key="1">
    <citation type="submission" date="2021-04" db="EMBL/GenBank/DDBJ databases">
        <authorList>
            <consortium name="Molecular Ecology Group"/>
        </authorList>
    </citation>
    <scope>NUCLEOTIDE SEQUENCE</scope>
</reference>
<evidence type="ECO:0000256" key="6">
    <source>
        <dbReference type="ARBA" id="ARBA00022833"/>
    </source>
</evidence>
<dbReference type="InterPro" id="IPR028005">
    <property type="entry name" value="AcTrfase_ESCO_Znf_dom"/>
</dbReference>
<evidence type="ECO:0000256" key="3">
    <source>
        <dbReference type="ARBA" id="ARBA00022679"/>
    </source>
</evidence>
<proteinExistence type="inferred from homology"/>
<evidence type="ECO:0000256" key="1">
    <source>
        <dbReference type="ARBA" id="ARBA00004123"/>
    </source>
</evidence>
<feature type="region of interest" description="Disordered" evidence="10">
    <location>
        <begin position="494"/>
        <end position="529"/>
    </location>
</feature>
<comment type="similarity">
    <text evidence="2">Belongs to the acetyltransferase family. ECO subfamily.</text>
</comment>
<feature type="compositionally biased region" description="Polar residues" evidence="10">
    <location>
        <begin position="359"/>
        <end position="372"/>
    </location>
</feature>
<dbReference type="PANTHER" id="PTHR45884:SF2">
    <property type="entry name" value="N-ACETYLTRANSFERASE ECO"/>
    <property type="match status" value="1"/>
</dbReference>
<dbReference type="GO" id="GO:0005634">
    <property type="term" value="C:nucleus"/>
    <property type="evidence" value="ECO:0007669"/>
    <property type="project" value="UniProtKB-SubCell"/>
</dbReference>
<evidence type="ECO:0000256" key="10">
    <source>
        <dbReference type="SAM" id="MobiDB-lite"/>
    </source>
</evidence>
<dbReference type="GO" id="GO:0061733">
    <property type="term" value="F:protein-lysine-acetyltransferase activity"/>
    <property type="evidence" value="ECO:0007669"/>
    <property type="project" value="TreeGrafter"/>
</dbReference>
<feature type="compositionally biased region" description="Low complexity" evidence="10">
    <location>
        <begin position="286"/>
        <end position="295"/>
    </location>
</feature>
<feature type="compositionally biased region" description="Polar residues" evidence="10">
    <location>
        <begin position="247"/>
        <end position="285"/>
    </location>
</feature>
<evidence type="ECO:0000313" key="14">
    <source>
        <dbReference type="Proteomes" id="UP000678393"/>
    </source>
</evidence>
<keyword evidence="6" id="KW-0862">Zinc</keyword>
<dbReference type="GO" id="GO:0007064">
    <property type="term" value="P:mitotic sister chromatid cohesion"/>
    <property type="evidence" value="ECO:0007669"/>
    <property type="project" value="TreeGrafter"/>
</dbReference>
<sequence length="756" mass="83685">MNMSTSAQVRRRLRNTPTKPRSESEVPFPKRARLAASNDSPVSSPIKSPLKPSAEENSGSILTASFYGLQKNKTVKENVPLAARKNNKSDSVKSSHMSGQLAKCMTESGKSTSERSNLDKLMLGKIALSPVKQAFLQTCGLVEFRKVYRNEYKVLEEEMKRAHVRVTRLLSHSLNKTTEEDLTEDSTDEEDTVEKNINSQTRAKLPSKSVAGICDSQPVNGNSILSPRRNQQRMTVKNKSNEVKGKTSISDNNANHIGNGKLNSPIMNGESATPTGGRSQNINKQSTPKTSTPPSTERKFFKTRSPLEDTKRGVAVLTKGFGLKFVTTKSKPAGSKKKQPAFSPRTMQSGSKPRKSNRKQQTNSVKTATPVSGFTFAPGFLSPEKVATEKSAEDRPEENDNEGFSLNKNNCSTYSSASQNHTADKVIDNQSLNEVVDICLSENSGHQVEQHIDLSVRICSSVRLVNQNYTPNVGEEGQTPQSSHKLFPIFERRNDQPASSNKKQSSALQLNDTSPVSMSSKLPKDSGSSQMIIDAGQKKFGATQCPVCTMVYCQADPADEAAHMKFHRQHLEVLKFTGWKKERVVQEYPEDLGRVILVLPDDPKYAKKKVEDVNQLMGKELGFSDTSTPIHPYHKVFLYVQDKQITGCCVAEPVQEGYRIIPGDLDNSQESGQRPWCCSQVPEPVCVGISRLWVAASSRKTGVATKLVDCVRQWFSYGSLIPKHKVAFSDPTPDGRRFAQKYTGTPTFLVYRYNYG</sequence>
<evidence type="ECO:0000256" key="4">
    <source>
        <dbReference type="ARBA" id="ARBA00022723"/>
    </source>
</evidence>
<evidence type="ECO:0000256" key="2">
    <source>
        <dbReference type="ARBA" id="ARBA00005816"/>
    </source>
</evidence>
<evidence type="ECO:0008006" key="15">
    <source>
        <dbReference type="Google" id="ProtNLM"/>
    </source>
</evidence>
<keyword evidence="14" id="KW-1185">Reference proteome</keyword>
<feature type="compositionally biased region" description="Polar residues" evidence="10">
    <location>
        <begin position="402"/>
        <end position="417"/>
    </location>
</feature>
<evidence type="ECO:0000256" key="9">
    <source>
        <dbReference type="ARBA" id="ARBA00023315"/>
    </source>
</evidence>
<evidence type="ECO:0000256" key="7">
    <source>
        <dbReference type="ARBA" id="ARBA00023242"/>
    </source>
</evidence>
<dbReference type="GO" id="GO:0000785">
    <property type="term" value="C:chromatin"/>
    <property type="evidence" value="ECO:0007669"/>
    <property type="project" value="TreeGrafter"/>
</dbReference>
<feature type="compositionally biased region" description="Basic and acidic residues" evidence="10">
    <location>
        <begin position="296"/>
        <end position="307"/>
    </location>
</feature>
<feature type="domain" description="N-acetyltransferase ESCO zinc-finger" evidence="11">
    <location>
        <begin position="530"/>
        <end position="569"/>
    </location>
</feature>
<feature type="compositionally biased region" description="Polar residues" evidence="10">
    <location>
        <begin position="217"/>
        <end position="238"/>
    </location>
</feature>
<dbReference type="InterPro" id="IPR028009">
    <property type="entry name" value="ESCO_Acetyltransf_dom"/>
</dbReference>
<evidence type="ECO:0000313" key="13">
    <source>
        <dbReference type="EMBL" id="CAG5114595.1"/>
    </source>
</evidence>
<keyword evidence="8" id="KW-0131">Cell cycle</keyword>
<feature type="region of interest" description="Disordered" evidence="10">
    <location>
        <begin position="1"/>
        <end position="56"/>
    </location>
</feature>
<keyword evidence="3" id="KW-0808">Transferase</keyword>
<comment type="caution">
    <text evidence="13">The sequence shown here is derived from an EMBL/GenBank/DDBJ whole genome shotgun (WGS) entry which is preliminary data.</text>
</comment>
<gene>
    <name evidence="13" type="ORF">CUNI_LOCUS153</name>
</gene>
<protein>
    <recommendedName>
        <fullName evidence="15">N-acetyltransferase ESCO2</fullName>
    </recommendedName>
</protein>
<organism evidence="13 14">
    <name type="scientific">Candidula unifasciata</name>
    <dbReference type="NCBI Taxonomy" id="100452"/>
    <lineage>
        <taxon>Eukaryota</taxon>
        <taxon>Metazoa</taxon>
        <taxon>Spiralia</taxon>
        <taxon>Lophotrochozoa</taxon>
        <taxon>Mollusca</taxon>
        <taxon>Gastropoda</taxon>
        <taxon>Heterobranchia</taxon>
        <taxon>Euthyneura</taxon>
        <taxon>Panpulmonata</taxon>
        <taxon>Eupulmonata</taxon>
        <taxon>Stylommatophora</taxon>
        <taxon>Helicina</taxon>
        <taxon>Helicoidea</taxon>
        <taxon>Geomitridae</taxon>
        <taxon>Candidula</taxon>
    </lineage>
</organism>